<protein>
    <submittedName>
        <fullName evidence="1">Uncharacterized protein</fullName>
    </submittedName>
</protein>
<name>A0ABD1SN55_9LAMI</name>
<reference evidence="2" key="1">
    <citation type="submission" date="2024-07" db="EMBL/GenBank/DDBJ databases">
        <title>Two chromosome-level genome assemblies of Korean endemic species Abeliophyllum distichum and Forsythia ovata (Oleaceae).</title>
        <authorList>
            <person name="Jang H."/>
        </authorList>
    </citation>
    <scope>NUCLEOTIDE SEQUENCE [LARGE SCALE GENOMIC DNA]</scope>
</reference>
<dbReference type="AlphaFoldDB" id="A0ABD1SN55"/>
<comment type="caution">
    <text evidence="1">The sequence shown here is derived from an EMBL/GenBank/DDBJ whole genome shotgun (WGS) entry which is preliminary data.</text>
</comment>
<gene>
    <name evidence="1" type="ORF">Fot_35007</name>
</gene>
<proteinExistence type="predicted"/>
<evidence type="ECO:0000313" key="1">
    <source>
        <dbReference type="EMBL" id="KAL2501159.1"/>
    </source>
</evidence>
<evidence type="ECO:0000313" key="2">
    <source>
        <dbReference type="Proteomes" id="UP001604277"/>
    </source>
</evidence>
<sequence>MISGKLQPWSPCCETKGLRRVRVGGTIILSHIPVSISKGRKSGEKSLQEKDHFATGSFWRCKELRCMYSGDKGKKVYFSDADETSYDCENSKESASPHFQAILCVTSAPRKKVLGDIKSFSHELNSKGVRPYPIWKPRCLNNLEMDFSKTRLVVIEDQIFHISADHTLQPRKIPIYSRNNGWSDFKNTDEATHKYANTGIIGTSMLKQEAKLFNPRGAVDSFKSKSIYPY</sequence>
<dbReference type="EMBL" id="JBFOLJ010000010">
    <property type="protein sequence ID" value="KAL2501159.1"/>
    <property type="molecule type" value="Genomic_DNA"/>
</dbReference>
<accession>A0ABD1SN55</accession>
<keyword evidence="2" id="KW-1185">Reference proteome</keyword>
<organism evidence="1 2">
    <name type="scientific">Forsythia ovata</name>
    <dbReference type="NCBI Taxonomy" id="205694"/>
    <lineage>
        <taxon>Eukaryota</taxon>
        <taxon>Viridiplantae</taxon>
        <taxon>Streptophyta</taxon>
        <taxon>Embryophyta</taxon>
        <taxon>Tracheophyta</taxon>
        <taxon>Spermatophyta</taxon>
        <taxon>Magnoliopsida</taxon>
        <taxon>eudicotyledons</taxon>
        <taxon>Gunneridae</taxon>
        <taxon>Pentapetalae</taxon>
        <taxon>asterids</taxon>
        <taxon>lamiids</taxon>
        <taxon>Lamiales</taxon>
        <taxon>Oleaceae</taxon>
        <taxon>Forsythieae</taxon>
        <taxon>Forsythia</taxon>
    </lineage>
</organism>
<dbReference type="Proteomes" id="UP001604277">
    <property type="component" value="Unassembled WGS sequence"/>
</dbReference>